<accession>D2QVV8</accession>
<evidence type="ECO:0000256" key="1">
    <source>
        <dbReference type="SAM" id="MobiDB-lite"/>
    </source>
</evidence>
<dbReference type="RefSeq" id="WP_012931417.1">
    <property type="nucleotide sequence ID" value="NC_013733.1"/>
</dbReference>
<dbReference type="InterPro" id="IPR013321">
    <property type="entry name" value="Arc_rbn_hlx_hlx"/>
</dbReference>
<proteinExistence type="predicted"/>
<dbReference type="AlphaFoldDB" id="D2QVV8"/>
<feature type="region of interest" description="Disordered" evidence="1">
    <location>
        <begin position="20"/>
        <end position="39"/>
    </location>
</feature>
<dbReference type="EMBL" id="CP001772">
    <property type="protein sequence ID" value="ADB42940.1"/>
    <property type="molecule type" value="Genomic_DNA"/>
</dbReference>
<dbReference type="SUPFAM" id="SSF47598">
    <property type="entry name" value="Ribbon-helix-helix"/>
    <property type="match status" value="1"/>
</dbReference>
<sequence>MAKEYKQTLKGLSEKLKSEPIKTPIQEVRPVEPEAPAKPQVEVVNQASTKKEAHMNFWVPEGLMERLKIHSAINKKTIKQIGIEALEAYLSKQKK</sequence>
<name>D2QVV8_SPILD</name>
<dbReference type="HOGENOM" id="CLU_2371360_0_0_10"/>
<evidence type="ECO:0000313" key="3">
    <source>
        <dbReference type="Proteomes" id="UP000002028"/>
    </source>
</evidence>
<dbReference type="Proteomes" id="UP000002028">
    <property type="component" value="Plasmid pSLIN03"/>
</dbReference>
<geneLocation type="plasmid" evidence="2 3">
    <name>pSLIN03</name>
</geneLocation>
<gene>
    <name evidence="2" type="ordered locus">Slin_6997</name>
</gene>
<reference evidence="2 3" key="1">
    <citation type="journal article" date="2010" name="Stand. Genomic Sci.">
        <title>Complete genome sequence of Spirosoma linguale type strain (1).</title>
        <authorList>
            <person name="Lail K."/>
            <person name="Sikorski J."/>
            <person name="Saunders E."/>
            <person name="Lapidus A."/>
            <person name="Glavina Del Rio T."/>
            <person name="Copeland A."/>
            <person name="Tice H."/>
            <person name="Cheng J.-F."/>
            <person name="Lucas S."/>
            <person name="Nolan M."/>
            <person name="Bruce D."/>
            <person name="Goodwin L."/>
            <person name="Pitluck S."/>
            <person name="Ivanova N."/>
            <person name="Mavromatis K."/>
            <person name="Ovchinnikova G."/>
            <person name="Pati A."/>
            <person name="Chen A."/>
            <person name="Palaniappan K."/>
            <person name="Land M."/>
            <person name="Hauser L."/>
            <person name="Chang Y.-J."/>
            <person name="Jeffries C.D."/>
            <person name="Chain P."/>
            <person name="Brettin T."/>
            <person name="Detter J.C."/>
            <person name="Schuetze A."/>
            <person name="Rohde M."/>
            <person name="Tindall B.J."/>
            <person name="Goeker M."/>
            <person name="Bristow J."/>
            <person name="Eisen J.A."/>
            <person name="Markowitz V."/>
            <person name="Hugenholtz P."/>
            <person name="Kyrpides N.C."/>
            <person name="Klenk H.-P."/>
            <person name="Chen F."/>
        </authorList>
    </citation>
    <scope>NUCLEOTIDE SEQUENCE [LARGE SCALE GENOMIC DNA]</scope>
    <source>
        <strain evidence="3">ATCC 33905 / DSM 74 / LMG 10896 / Claus 1</strain>
    </source>
</reference>
<organism evidence="2 3">
    <name type="scientific">Spirosoma linguale (strain ATCC 33905 / DSM 74 / LMG 10896 / Claus 1)</name>
    <dbReference type="NCBI Taxonomy" id="504472"/>
    <lineage>
        <taxon>Bacteria</taxon>
        <taxon>Pseudomonadati</taxon>
        <taxon>Bacteroidota</taxon>
        <taxon>Cytophagia</taxon>
        <taxon>Cytophagales</taxon>
        <taxon>Cytophagaceae</taxon>
        <taxon>Spirosoma</taxon>
    </lineage>
</organism>
<dbReference type="KEGG" id="sli:Slin_6997"/>
<keyword evidence="3" id="KW-1185">Reference proteome</keyword>
<dbReference type="Gene3D" id="1.10.1220.10">
    <property type="entry name" value="Met repressor-like"/>
    <property type="match status" value="1"/>
</dbReference>
<dbReference type="GO" id="GO:0006355">
    <property type="term" value="P:regulation of DNA-templated transcription"/>
    <property type="evidence" value="ECO:0007669"/>
    <property type="project" value="InterPro"/>
</dbReference>
<protein>
    <submittedName>
        <fullName evidence="2">Uncharacterized protein</fullName>
    </submittedName>
</protein>
<keyword evidence="2" id="KW-0614">Plasmid</keyword>
<dbReference type="InterPro" id="IPR010985">
    <property type="entry name" value="Ribbon_hlx_hlx"/>
</dbReference>
<evidence type="ECO:0000313" key="2">
    <source>
        <dbReference type="EMBL" id="ADB42940.1"/>
    </source>
</evidence>